<feature type="domain" description="Thioredoxin" evidence="1">
    <location>
        <begin position="12"/>
        <end position="78"/>
    </location>
</feature>
<dbReference type="InterPro" id="IPR036249">
    <property type="entry name" value="Thioredoxin-like_sf"/>
</dbReference>
<dbReference type="RefSeq" id="WP_143950871.1">
    <property type="nucleotide sequence ID" value="NZ_BAABMB010000005.1"/>
</dbReference>
<dbReference type="Proteomes" id="UP000318405">
    <property type="component" value="Unassembled WGS sequence"/>
</dbReference>
<dbReference type="Pfam" id="PF00085">
    <property type="entry name" value="Thioredoxin"/>
    <property type="match status" value="1"/>
</dbReference>
<dbReference type="OrthoDB" id="8521206at2"/>
<dbReference type="InterPro" id="IPR013766">
    <property type="entry name" value="Thioredoxin_domain"/>
</dbReference>
<dbReference type="EMBL" id="VLTJ01000041">
    <property type="protein sequence ID" value="TSH89467.1"/>
    <property type="molecule type" value="Genomic_DNA"/>
</dbReference>
<accession>A0A556A997</accession>
<protein>
    <submittedName>
        <fullName evidence="2">Thioredoxin family protein</fullName>
    </submittedName>
</protein>
<keyword evidence="3" id="KW-1185">Reference proteome</keyword>
<dbReference type="CDD" id="cd02947">
    <property type="entry name" value="TRX_family"/>
    <property type="match status" value="1"/>
</dbReference>
<reference evidence="2 3" key="1">
    <citation type="submission" date="2019-07" db="EMBL/GenBank/DDBJ databases">
        <title>Qingshengfaniella alkalisoli gen. nov., sp. nov., isolated from saline soil.</title>
        <authorList>
            <person name="Xu L."/>
            <person name="Huang X.-X."/>
            <person name="Sun J.-Q."/>
        </authorList>
    </citation>
    <scope>NUCLEOTIDE SEQUENCE [LARGE SCALE GENOMIC DNA]</scope>
    <source>
        <strain evidence="2 3">DSM 27279</strain>
    </source>
</reference>
<comment type="caution">
    <text evidence="2">The sequence shown here is derived from an EMBL/GenBank/DDBJ whole genome shotgun (WGS) entry which is preliminary data.</text>
</comment>
<evidence type="ECO:0000259" key="1">
    <source>
        <dbReference type="Pfam" id="PF00085"/>
    </source>
</evidence>
<sequence length="122" mass="13422">MYLPGQPDLASRLRQPDVLLVACLCAQWCGTCREYQDKFGELATRLPRATFVWVDIEDEPDLLGDEDIENFPTLLVQDASGVRFYGTMLPHIGHLEKLLASVAADPGAHASGPDLLAALRED</sequence>
<dbReference type="SUPFAM" id="SSF52833">
    <property type="entry name" value="Thioredoxin-like"/>
    <property type="match status" value="1"/>
</dbReference>
<evidence type="ECO:0000313" key="2">
    <source>
        <dbReference type="EMBL" id="TSH89467.1"/>
    </source>
</evidence>
<name>A0A556A997_9BURK</name>
<gene>
    <name evidence="2" type="ORF">FOZ76_23865</name>
</gene>
<organism evidence="2 3">
    <name type="scientific">Verticiella sediminum</name>
    <dbReference type="NCBI Taxonomy" id="1247510"/>
    <lineage>
        <taxon>Bacteria</taxon>
        <taxon>Pseudomonadati</taxon>
        <taxon>Pseudomonadota</taxon>
        <taxon>Betaproteobacteria</taxon>
        <taxon>Burkholderiales</taxon>
        <taxon>Alcaligenaceae</taxon>
        <taxon>Verticiella</taxon>
    </lineage>
</organism>
<dbReference type="Gene3D" id="3.40.30.10">
    <property type="entry name" value="Glutaredoxin"/>
    <property type="match status" value="1"/>
</dbReference>
<evidence type="ECO:0000313" key="3">
    <source>
        <dbReference type="Proteomes" id="UP000318405"/>
    </source>
</evidence>
<proteinExistence type="predicted"/>
<dbReference type="AlphaFoldDB" id="A0A556A997"/>